<dbReference type="RefSeq" id="WP_257512828.1">
    <property type="nucleotide sequence ID" value="NZ_JANKHG010000026.1"/>
</dbReference>
<feature type="transmembrane region" description="Helical" evidence="6">
    <location>
        <begin position="125"/>
        <end position="147"/>
    </location>
</feature>
<evidence type="ECO:0000256" key="5">
    <source>
        <dbReference type="ARBA" id="ARBA00023136"/>
    </source>
</evidence>
<reference evidence="8" key="1">
    <citation type="submission" date="2022-07" db="EMBL/GenBank/DDBJ databases">
        <authorList>
            <person name="Xamxidin M."/>
        </authorList>
    </citation>
    <scope>NUCLEOTIDE SEQUENCE</scope>
    <source>
        <strain evidence="8">YS8-69</strain>
    </source>
</reference>
<comment type="subcellular location">
    <subcellularLocation>
        <location evidence="1">Cell membrane</location>
        <topology evidence="1">Multi-pass membrane protein</topology>
    </subcellularLocation>
</comment>
<evidence type="ECO:0000256" key="3">
    <source>
        <dbReference type="ARBA" id="ARBA00022692"/>
    </source>
</evidence>
<feature type="transmembrane region" description="Helical" evidence="6">
    <location>
        <begin position="181"/>
        <end position="198"/>
    </location>
</feature>
<gene>
    <name evidence="8" type="ORF">NSP04_13240</name>
</gene>
<keyword evidence="4 6" id="KW-1133">Transmembrane helix</keyword>
<name>A0ABT1XL55_9BURK</name>
<accession>A0ABT1XL55</accession>
<proteinExistence type="predicted"/>
<dbReference type="Pfam" id="PF00482">
    <property type="entry name" value="T2SSF"/>
    <property type="match status" value="1"/>
</dbReference>
<feature type="transmembrane region" description="Helical" evidence="6">
    <location>
        <begin position="218"/>
        <end position="235"/>
    </location>
</feature>
<sequence>MTLLERISQLWTSIQLMDFRGKRDEFYLQLAKSLERKERLRTFLLEEQKISKAKATRDSSREIALNLMLQKLSHGQEFKMSQILSDVVPKEDRLLLSSVDFSKDKPETLRALVSAIREQKEAKSLLIKALVPPFIMLPGVFIFSYILATQSIPVIAKIAPPEVWTPFNASVRNFSEGVADYGFLVIGAMASLVLFFAYQMPRWSGKWRGRIERIPQKMGLLLFPVFPIALPLSIYRDFQVTLLLTSLAVLLKSGASLTTALDSLRSNSQPWMQWHLRRVTKHLYIAPTEYVEAFAEGLLSPKLLARLATTIRSDSRFDRVLIELGTQGVIEVRKEIQSSSKGLNTLLMIASAACVLFLYVGQLSIAQSMTEALDPVSKMKSYQ</sequence>
<keyword evidence="9" id="KW-1185">Reference proteome</keyword>
<evidence type="ECO:0000313" key="9">
    <source>
        <dbReference type="Proteomes" id="UP001165267"/>
    </source>
</evidence>
<evidence type="ECO:0000256" key="1">
    <source>
        <dbReference type="ARBA" id="ARBA00004651"/>
    </source>
</evidence>
<evidence type="ECO:0000313" key="8">
    <source>
        <dbReference type="EMBL" id="MCR2747609.1"/>
    </source>
</evidence>
<dbReference type="InterPro" id="IPR018076">
    <property type="entry name" value="T2SS_GspF_dom"/>
</dbReference>
<evidence type="ECO:0000259" key="7">
    <source>
        <dbReference type="Pfam" id="PF00482"/>
    </source>
</evidence>
<feature type="domain" description="Type II secretion system protein GspF" evidence="7">
    <location>
        <begin position="244"/>
        <end position="362"/>
    </location>
</feature>
<evidence type="ECO:0000256" key="6">
    <source>
        <dbReference type="SAM" id="Phobius"/>
    </source>
</evidence>
<feature type="transmembrane region" description="Helical" evidence="6">
    <location>
        <begin position="241"/>
        <end position="261"/>
    </location>
</feature>
<evidence type="ECO:0000256" key="4">
    <source>
        <dbReference type="ARBA" id="ARBA00022989"/>
    </source>
</evidence>
<comment type="caution">
    <text evidence="8">The sequence shown here is derived from an EMBL/GenBank/DDBJ whole genome shotgun (WGS) entry which is preliminary data.</text>
</comment>
<keyword evidence="5 6" id="KW-0472">Membrane</keyword>
<evidence type="ECO:0000256" key="2">
    <source>
        <dbReference type="ARBA" id="ARBA00022475"/>
    </source>
</evidence>
<dbReference type="Proteomes" id="UP001165267">
    <property type="component" value="Unassembled WGS sequence"/>
</dbReference>
<organism evidence="8 9">
    <name type="scientific">Limnobacter parvus</name>
    <dbReference type="NCBI Taxonomy" id="2939690"/>
    <lineage>
        <taxon>Bacteria</taxon>
        <taxon>Pseudomonadati</taxon>
        <taxon>Pseudomonadota</taxon>
        <taxon>Betaproteobacteria</taxon>
        <taxon>Burkholderiales</taxon>
        <taxon>Burkholderiaceae</taxon>
        <taxon>Limnobacter</taxon>
    </lineage>
</organism>
<feature type="transmembrane region" description="Helical" evidence="6">
    <location>
        <begin position="343"/>
        <end position="365"/>
    </location>
</feature>
<keyword evidence="3 6" id="KW-0812">Transmembrane</keyword>
<protein>
    <submittedName>
        <fullName evidence="8">Type II secretion system F family protein</fullName>
    </submittedName>
</protein>
<dbReference type="EMBL" id="JANKHG010000026">
    <property type="protein sequence ID" value="MCR2747609.1"/>
    <property type="molecule type" value="Genomic_DNA"/>
</dbReference>
<keyword evidence="2" id="KW-1003">Cell membrane</keyword>